<evidence type="ECO:0000256" key="2">
    <source>
        <dbReference type="SAM" id="MobiDB-lite"/>
    </source>
</evidence>
<protein>
    <recommendedName>
        <fullName evidence="3">YCII-related domain-containing protein</fullName>
    </recommendedName>
</protein>
<dbReference type="Pfam" id="PF03795">
    <property type="entry name" value="YCII"/>
    <property type="match status" value="1"/>
</dbReference>
<dbReference type="Gene3D" id="3.30.70.1060">
    <property type="entry name" value="Dimeric alpha+beta barrel"/>
    <property type="match status" value="1"/>
</dbReference>
<dbReference type="Proteomes" id="UP000294927">
    <property type="component" value="Unassembled WGS sequence"/>
</dbReference>
<feature type="region of interest" description="Disordered" evidence="2">
    <location>
        <begin position="1"/>
        <end position="25"/>
    </location>
</feature>
<accession>A0A4R7VK16</accession>
<dbReference type="SUPFAM" id="SSF54909">
    <property type="entry name" value="Dimeric alpha+beta barrel"/>
    <property type="match status" value="1"/>
</dbReference>
<evidence type="ECO:0000256" key="1">
    <source>
        <dbReference type="ARBA" id="ARBA00007689"/>
    </source>
</evidence>
<dbReference type="RefSeq" id="WP_133904500.1">
    <property type="nucleotide sequence ID" value="NZ_SOCP01000007.1"/>
</dbReference>
<gene>
    <name evidence="4" type="ORF">CLV71_107151</name>
</gene>
<comment type="similarity">
    <text evidence="1">Belongs to the YciI family.</text>
</comment>
<organism evidence="4 5">
    <name type="scientific">Actinophytocola oryzae</name>
    <dbReference type="NCBI Taxonomy" id="502181"/>
    <lineage>
        <taxon>Bacteria</taxon>
        <taxon>Bacillati</taxon>
        <taxon>Actinomycetota</taxon>
        <taxon>Actinomycetes</taxon>
        <taxon>Pseudonocardiales</taxon>
        <taxon>Pseudonocardiaceae</taxon>
    </lineage>
</organism>
<dbReference type="InterPro" id="IPR011008">
    <property type="entry name" value="Dimeric_a/b-barrel"/>
</dbReference>
<sequence length="118" mass="12847">MPQYLLSVHTGEPQDVPSDESAARDQYQQMAALEEDMKSTGAWLFSGRLTDADVATVVRVSGGETFTTDGPFAESKEHLAGFYIVEADDLDAALGWATRTSAVIGMPIEVRPFFDTRS</sequence>
<dbReference type="OrthoDB" id="668782at2"/>
<evidence type="ECO:0000313" key="5">
    <source>
        <dbReference type="Proteomes" id="UP000294927"/>
    </source>
</evidence>
<dbReference type="InterPro" id="IPR005545">
    <property type="entry name" value="YCII"/>
</dbReference>
<dbReference type="PANTHER" id="PTHR35174">
    <property type="entry name" value="BLL7171 PROTEIN-RELATED"/>
    <property type="match status" value="1"/>
</dbReference>
<name>A0A4R7VK16_9PSEU</name>
<dbReference type="AlphaFoldDB" id="A0A4R7VK16"/>
<comment type="caution">
    <text evidence="4">The sequence shown here is derived from an EMBL/GenBank/DDBJ whole genome shotgun (WGS) entry which is preliminary data.</text>
</comment>
<feature type="domain" description="YCII-related" evidence="3">
    <location>
        <begin position="15"/>
        <end position="103"/>
    </location>
</feature>
<reference evidence="4 5" key="1">
    <citation type="submission" date="2019-03" db="EMBL/GenBank/DDBJ databases">
        <title>Genomic Encyclopedia of Archaeal and Bacterial Type Strains, Phase II (KMG-II): from individual species to whole genera.</title>
        <authorList>
            <person name="Goeker M."/>
        </authorList>
    </citation>
    <scope>NUCLEOTIDE SEQUENCE [LARGE SCALE GENOMIC DNA]</scope>
    <source>
        <strain evidence="4 5">DSM 45499</strain>
    </source>
</reference>
<proteinExistence type="inferred from homology"/>
<evidence type="ECO:0000259" key="3">
    <source>
        <dbReference type="Pfam" id="PF03795"/>
    </source>
</evidence>
<keyword evidence="5" id="KW-1185">Reference proteome</keyword>
<dbReference type="PANTHER" id="PTHR35174:SF3">
    <property type="entry name" value="BLL7171 PROTEIN"/>
    <property type="match status" value="1"/>
</dbReference>
<evidence type="ECO:0000313" key="4">
    <source>
        <dbReference type="EMBL" id="TDV49803.1"/>
    </source>
</evidence>
<dbReference type="EMBL" id="SOCP01000007">
    <property type="protein sequence ID" value="TDV49803.1"/>
    <property type="molecule type" value="Genomic_DNA"/>
</dbReference>